<evidence type="ECO:0000313" key="2">
    <source>
        <dbReference type="Proteomes" id="UP000002195"/>
    </source>
</evidence>
<accession>Q54JZ6</accession>
<dbReference type="InterPro" id="IPR008775">
    <property type="entry name" value="Phytyl_CoA_dOase-like"/>
</dbReference>
<dbReference type="Pfam" id="PF05721">
    <property type="entry name" value="PhyH"/>
    <property type="match status" value="1"/>
</dbReference>
<dbReference type="HOGENOM" id="CLU_049199_0_0_1"/>
<dbReference type="Proteomes" id="UP000002195">
    <property type="component" value="Unassembled WGS sequence"/>
</dbReference>
<dbReference type="PANTHER" id="PTHR31630">
    <property type="entry name" value="PHYTANOYL-COA DIOXYGENASE-RELATED-RELATED"/>
    <property type="match status" value="1"/>
</dbReference>
<dbReference type="dictyBase" id="DDB_G0287717">
    <property type="gene designation" value="iliD"/>
</dbReference>
<dbReference type="Gene3D" id="2.60.120.620">
    <property type="entry name" value="q2cbj1_9rhob like domain"/>
    <property type="match status" value="1"/>
</dbReference>
<evidence type="ECO:0008006" key="3">
    <source>
        <dbReference type="Google" id="ProtNLM"/>
    </source>
</evidence>
<dbReference type="VEuPathDB" id="AmoebaDB:DDB_G0287717"/>
<reference evidence="1 2" key="1">
    <citation type="journal article" date="2005" name="Nature">
        <title>The genome of the social amoeba Dictyostelium discoideum.</title>
        <authorList>
            <consortium name="The Dictyostelium discoideum Sequencing Consortium"/>
            <person name="Eichinger L."/>
            <person name="Pachebat J.A."/>
            <person name="Glockner G."/>
            <person name="Rajandream M.A."/>
            <person name="Sucgang R."/>
            <person name="Berriman M."/>
            <person name="Song J."/>
            <person name="Olsen R."/>
            <person name="Szafranski K."/>
            <person name="Xu Q."/>
            <person name="Tunggal B."/>
            <person name="Kummerfeld S."/>
            <person name="Madera M."/>
            <person name="Konfortov B.A."/>
            <person name="Rivero F."/>
            <person name="Bankier A.T."/>
            <person name="Lehmann R."/>
            <person name="Hamlin N."/>
            <person name="Davies R."/>
            <person name="Gaudet P."/>
            <person name="Fey P."/>
            <person name="Pilcher K."/>
            <person name="Chen G."/>
            <person name="Saunders D."/>
            <person name="Sodergren E."/>
            <person name="Davis P."/>
            <person name="Kerhornou A."/>
            <person name="Nie X."/>
            <person name="Hall N."/>
            <person name="Anjard C."/>
            <person name="Hemphill L."/>
            <person name="Bason N."/>
            <person name="Farbrother P."/>
            <person name="Desany B."/>
            <person name="Just E."/>
            <person name="Morio T."/>
            <person name="Rost R."/>
            <person name="Churcher C."/>
            <person name="Cooper J."/>
            <person name="Haydock S."/>
            <person name="van Driessche N."/>
            <person name="Cronin A."/>
            <person name="Goodhead I."/>
            <person name="Muzny D."/>
            <person name="Mourier T."/>
            <person name="Pain A."/>
            <person name="Lu M."/>
            <person name="Harper D."/>
            <person name="Lindsay R."/>
            <person name="Hauser H."/>
            <person name="James K."/>
            <person name="Quiles M."/>
            <person name="Madan Babu M."/>
            <person name="Saito T."/>
            <person name="Buchrieser C."/>
            <person name="Wardroper A."/>
            <person name="Felder M."/>
            <person name="Thangavelu M."/>
            <person name="Johnson D."/>
            <person name="Knights A."/>
            <person name="Loulseged H."/>
            <person name="Mungall K."/>
            <person name="Oliver K."/>
            <person name="Price C."/>
            <person name="Quail M.A."/>
            <person name="Urushihara H."/>
            <person name="Hernandez J."/>
            <person name="Rabbinowitsch E."/>
            <person name="Steffen D."/>
            <person name="Sanders M."/>
            <person name="Ma J."/>
            <person name="Kohara Y."/>
            <person name="Sharp S."/>
            <person name="Simmonds M."/>
            <person name="Spiegler S."/>
            <person name="Tivey A."/>
            <person name="Sugano S."/>
            <person name="White B."/>
            <person name="Walker D."/>
            <person name="Woodward J."/>
            <person name="Winckler T."/>
            <person name="Tanaka Y."/>
            <person name="Shaulsky G."/>
            <person name="Schleicher M."/>
            <person name="Weinstock G."/>
            <person name="Rosenthal A."/>
            <person name="Cox E.C."/>
            <person name="Chisholm R.L."/>
            <person name="Gibbs R."/>
            <person name="Loomis W.F."/>
            <person name="Platzer M."/>
            <person name="Kay R.R."/>
            <person name="Williams J."/>
            <person name="Dear P.H."/>
            <person name="Noegel A.A."/>
            <person name="Barrell B."/>
            <person name="Kuspa A."/>
        </authorList>
    </citation>
    <scope>NUCLEOTIDE SEQUENCE [LARGE SCALE GENOMIC DNA]</scope>
    <source>
        <strain evidence="1 2">AX4</strain>
    </source>
</reference>
<dbReference type="SUPFAM" id="SSF51197">
    <property type="entry name" value="Clavaminate synthase-like"/>
    <property type="match status" value="1"/>
</dbReference>
<dbReference type="PaxDb" id="44689-DDB0187589"/>
<proteinExistence type="predicted"/>
<comment type="caution">
    <text evidence="1">The sequence shown here is derived from an EMBL/GenBank/DDBJ whole genome shotgun (WGS) entry which is preliminary data.</text>
</comment>
<dbReference type="InParanoid" id="Q54JZ6"/>
<dbReference type="PANTHER" id="PTHR31630:SF10">
    <property type="entry name" value="PHYTANOYL-COA DIOXYGENASE"/>
    <property type="match status" value="1"/>
</dbReference>
<protein>
    <recommendedName>
        <fullName evidence="3">Phytanoyl-CoA dioxygenase</fullName>
    </recommendedName>
</protein>
<dbReference type="EMBL" id="AAFI02000104">
    <property type="protein sequence ID" value="EAL63505.1"/>
    <property type="molecule type" value="Genomic_DNA"/>
</dbReference>
<keyword evidence="2" id="KW-1185">Reference proteome</keyword>
<dbReference type="AlphaFoldDB" id="Q54JZ6"/>
<dbReference type="PhylomeDB" id="Q54JZ6"/>
<dbReference type="KEGG" id="ddi:DDB_G0287717"/>
<evidence type="ECO:0000313" key="1">
    <source>
        <dbReference type="EMBL" id="EAL63505.1"/>
    </source>
</evidence>
<dbReference type="eggNOG" id="ENOG502QZ63">
    <property type="taxonomic scope" value="Eukaryota"/>
</dbReference>
<gene>
    <name evidence="1" type="ORF">DDB_G0287717</name>
</gene>
<dbReference type="GeneID" id="8626261"/>
<name>Q54JZ6_DICDI</name>
<organism evidence="1 2">
    <name type="scientific">Dictyostelium discoideum</name>
    <name type="common">Social amoeba</name>
    <dbReference type="NCBI Taxonomy" id="44689"/>
    <lineage>
        <taxon>Eukaryota</taxon>
        <taxon>Amoebozoa</taxon>
        <taxon>Evosea</taxon>
        <taxon>Eumycetozoa</taxon>
        <taxon>Dictyostelia</taxon>
        <taxon>Dictyosteliales</taxon>
        <taxon>Dictyosteliaceae</taxon>
        <taxon>Dictyostelium</taxon>
    </lineage>
</organism>
<sequence length="401" mass="46570">MTKTKNNSEKTTTTTTITNKTTTDTNTNTNININKNNNSKVVEKTKTKLTQTTLIPIKKVIQEKLKPIKKLNRKQMELDVKYNELSLNCNEPKSDWPEWRQHLYDHGWAIVPKVVAKERCKEYLSRFWDWLEGFGSGLKRDRPSTWTSDNWPGNIHGIFQNYALGHQQFVWDIRQETDIMKIFEMIYQTPELLVSFDGGNLSRPTNTEPKSWAHFDQGSSKFGFRCIQGFLNLDVCQENDGGLIVYQDSHLQHDKYFAESAEQSQGDWYKFEKDPHSLKWFKDCKKIKVCCEPGDVVLWDSRTIHYACPPVKNSGNGNCRAVVYVSYQPASLASEKVLAQKQQAFHSKRMTSHWAAENIKLFPRTPRTYGNEERVEKFRFDETTLPILNEFGRKLAGLDSY</sequence>
<dbReference type="OMA" id="AIYTCFM"/>
<dbReference type="RefSeq" id="XP_637006.1">
    <property type="nucleotide sequence ID" value="XM_631914.1"/>
</dbReference>